<evidence type="ECO:0000256" key="3">
    <source>
        <dbReference type="ARBA" id="ARBA00023235"/>
    </source>
</evidence>
<dbReference type="InterPro" id="IPR011013">
    <property type="entry name" value="Gal_mutarotase_sf_dom"/>
</dbReference>
<dbReference type="InterPro" id="IPR008183">
    <property type="entry name" value="Aldose_1/G6P_1-epimerase"/>
</dbReference>
<dbReference type="EC" id="5.1.3.15" evidence="4"/>
<evidence type="ECO:0000256" key="2">
    <source>
        <dbReference type="ARBA" id="ARBA00005866"/>
    </source>
</evidence>
<dbReference type="OrthoDB" id="9790727at2"/>
<dbReference type="STRING" id="52770.BSZ40_02105"/>
<comment type="similarity">
    <text evidence="2 4">Belongs to the glucose-6-phosphate 1-epimerase family.</text>
</comment>
<feature type="active site" evidence="5">
    <location>
        <position position="166"/>
    </location>
</feature>
<name>A0A1Q5PXW8_9ACTO</name>
<keyword evidence="3 4" id="KW-0413">Isomerase</keyword>
<accession>A0A1Q5PXW8</accession>
<comment type="caution">
    <text evidence="6">The sequence shown here is derived from an EMBL/GenBank/DDBJ whole genome shotgun (WGS) entry which is preliminary data.</text>
</comment>
<dbReference type="GO" id="GO:0047938">
    <property type="term" value="F:glucose-6-phosphate 1-epimerase activity"/>
    <property type="evidence" value="ECO:0007669"/>
    <property type="project" value="UniProtKB-UniRule"/>
</dbReference>
<dbReference type="Gene3D" id="2.70.98.10">
    <property type="match status" value="1"/>
</dbReference>
<dbReference type="SUPFAM" id="SSF74650">
    <property type="entry name" value="Galactose mutarotase-like"/>
    <property type="match status" value="1"/>
</dbReference>
<dbReference type="InterPro" id="IPR014718">
    <property type="entry name" value="GH-type_carb-bd"/>
</dbReference>
<feature type="active site" evidence="5">
    <location>
        <position position="266"/>
    </location>
</feature>
<dbReference type="CDD" id="cd09020">
    <property type="entry name" value="D-hex-6-P-epi_like"/>
    <property type="match status" value="1"/>
</dbReference>
<keyword evidence="7" id="KW-1185">Reference proteome</keyword>
<evidence type="ECO:0000256" key="4">
    <source>
        <dbReference type="PIRNR" id="PIRNR016020"/>
    </source>
</evidence>
<dbReference type="RefSeq" id="WP_073822861.1">
    <property type="nucleotide sequence ID" value="NZ_MQVS01000002.1"/>
</dbReference>
<comment type="catalytic activity">
    <reaction evidence="1">
        <text>alpha-D-glucose 6-phosphate = beta-D-glucose 6-phosphate</text>
        <dbReference type="Rhea" id="RHEA:16249"/>
        <dbReference type="ChEBI" id="CHEBI:58225"/>
        <dbReference type="ChEBI" id="CHEBI:58247"/>
        <dbReference type="EC" id="5.1.3.15"/>
    </reaction>
</comment>
<gene>
    <name evidence="6" type="ORF">BSZ40_02105</name>
</gene>
<dbReference type="AlphaFoldDB" id="A0A1Q5PXW8"/>
<dbReference type="EMBL" id="MQVS01000002">
    <property type="protein sequence ID" value="OKL52302.1"/>
    <property type="molecule type" value="Genomic_DNA"/>
</dbReference>
<dbReference type="Pfam" id="PF01263">
    <property type="entry name" value="Aldose_epim"/>
    <property type="match status" value="1"/>
</dbReference>
<dbReference type="GO" id="GO:0030246">
    <property type="term" value="F:carbohydrate binding"/>
    <property type="evidence" value="ECO:0007669"/>
    <property type="project" value="UniProtKB-UniRule"/>
</dbReference>
<dbReference type="PIRSF" id="PIRSF016020">
    <property type="entry name" value="PHexose_mutarotase"/>
    <property type="match status" value="1"/>
</dbReference>
<evidence type="ECO:0000256" key="1">
    <source>
        <dbReference type="ARBA" id="ARBA00001096"/>
    </source>
</evidence>
<evidence type="ECO:0000313" key="7">
    <source>
        <dbReference type="Proteomes" id="UP000185612"/>
    </source>
</evidence>
<reference evidence="7" key="1">
    <citation type="submission" date="2016-12" db="EMBL/GenBank/DDBJ databases">
        <authorList>
            <person name="Meng X."/>
        </authorList>
    </citation>
    <scope>NUCLEOTIDE SEQUENCE [LARGE SCALE GENOMIC DNA]</scope>
    <source>
        <strain evidence="7">DSM 20732</strain>
    </source>
</reference>
<dbReference type="PANTHER" id="PTHR11122">
    <property type="entry name" value="APOSPORY-ASSOCIATED PROTEIN C-RELATED"/>
    <property type="match status" value="1"/>
</dbReference>
<organism evidence="6 7">
    <name type="scientific">Buchananella hordeovulneris</name>
    <dbReference type="NCBI Taxonomy" id="52770"/>
    <lineage>
        <taxon>Bacteria</taxon>
        <taxon>Bacillati</taxon>
        <taxon>Actinomycetota</taxon>
        <taxon>Actinomycetes</taxon>
        <taxon>Actinomycetales</taxon>
        <taxon>Actinomycetaceae</taxon>
        <taxon>Buchananella</taxon>
    </lineage>
</organism>
<proteinExistence type="inferred from homology"/>
<sequence length="298" mass="32270">MTDNANLPTTAFLTADASPRLVVDTRRCRGEVGLHGATVTSFVPAGGRELLFVSKKAVRDGSRPVRGGIPVCFPWFGVGFMEERMEPLHGFARKLPWELVEVVDDDAVVTSRLRLTGQVAQDAPGRHLVPQDFTAELEVRMGQTLRLELAVTNTDIEPLTYEVAFHTYFSVLDVTACRLRGLEGAEFVQDGVAGVGSRYPLRVDGHIDRVYDSAAQLLLDDPGFGRRITITGENSSHAIVWNPGPQGAADMADMAEHEWVQMLCVETARARDAAVTVAPGATSCVAVELAVSELPSGR</sequence>
<dbReference type="Proteomes" id="UP000185612">
    <property type="component" value="Unassembled WGS sequence"/>
</dbReference>
<dbReference type="PANTHER" id="PTHR11122:SF13">
    <property type="entry name" value="GLUCOSE-6-PHOSPHATE 1-EPIMERASE"/>
    <property type="match status" value="1"/>
</dbReference>
<dbReference type="InterPro" id="IPR025532">
    <property type="entry name" value="G6P_1-epimerase"/>
</dbReference>
<dbReference type="GO" id="GO:0005975">
    <property type="term" value="P:carbohydrate metabolic process"/>
    <property type="evidence" value="ECO:0007669"/>
    <property type="project" value="InterPro"/>
</dbReference>
<protein>
    <recommendedName>
        <fullName evidence="4">Putative glucose-6-phosphate 1-epimerase</fullName>
        <ecNumber evidence="4">5.1.3.15</ecNumber>
    </recommendedName>
</protein>
<evidence type="ECO:0000313" key="6">
    <source>
        <dbReference type="EMBL" id="OKL52302.1"/>
    </source>
</evidence>
<dbReference type="InParanoid" id="A0A1Q5PXW8"/>
<evidence type="ECO:0000256" key="5">
    <source>
        <dbReference type="PIRSR" id="PIRSR016020-1"/>
    </source>
</evidence>